<evidence type="ECO:0000256" key="8">
    <source>
        <dbReference type="ARBA" id="ARBA00022490"/>
    </source>
</evidence>
<keyword evidence="13 14" id="KW-0464">Manganese</keyword>
<reference evidence="18 19" key="1">
    <citation type="journal article" date="2011" name="J. Bacteriol.">
        <title>Genome Sequence of Mycoplasma putrefaciens Type Strain KS1.</title>
        <authorList>
            <person name="Calcutt M.J."/>
            <person name="Foecking M.F."/>
        </authorList>
    </citation>
    <scope>NUCLEOTIDE SEQUENCE [LARGE SCALE GENOMIC DNA]</scope>
    <source>
        <strain evidence="19">ATCC 15718 / NCTC 10155 / C30 KS-1 / KS-1</strain>
    </source>
</reference>
<dbReference type="RefSeq" id="WP_014035140.1">
    <property type="nucleotide sequence ID" value="NC_015946.1"/>
</dbReference>
<dbReference type="InterPro" id="IPR022898">
    <property type="entry name" value="RNase_HII"/>
</dbReference>
<dbReference type="GO" id="GO:0004523">
    <property type="term" value="F:RNA-DNA hybrid ribonuclease activity"/>
    <property type="evidence" value="ECO:0007669"/>
    <property type="project" value="UniProtKB-UniRule"/>
</dbReference>
<evidence type="ECO:0000256" key="6">
    <source>
        <dbReference type="ARBA" id="ARBA00012180"/>
    </source>
</evidence>
<dbReference type="Pfam" id="PF01351">
    <property type="entry name" value="RNase_HII"/>
    <property type="match status" value="1"/>
</dbReference>
<dbReference type="PROSITE" id="PS51975">
    <property type="entry name" value="RNASE_H_2"/>
    <property type="match status" value="1"/>
</dbReference>
<dbReference type="GO" id="GO:0032299">
    <property type="term" value="C:ribonuclease H2 complex"/>
    <property type="evidence" value="ECO:0007669"/>
    <property type="project" value="TreeGrafter"/>
</dbReference>
<feature type="binding site" evidence="14 15">
    <location>
        <position position="25"/>
    </location>
    <ligand>
        <name>a divalent metal cation</name>
        <dbReference type="ChEBI" id="CHEBI:60240"/>
    </ligand>
</feature>
<dbReference type="PANTHER" id="PTHR10954">
    <property type="entry name" value="RIBONUCLEASE H2 SUBUNIT A"/>
    <property type="match status" value="1"/>
</dbReference>
<evidence type="ECO:0000256" key="13">
    <source>
        <dbReference type="ARBA" id="ARBA00023211"/>
    </source>
</evidence>
<evidence type="ECO:0000256" key="11">
    <source>
        <dbReference type="ARBA" id="ARBA00022759"/>
    </source>
</evidence>
<evidence type="ECO:0000256" key="3">
    <source>
        <dbReference type="ARBA" id="ARBA00004065"/>
    </source>
</evidence>
<evidence type="ECO:0000256" key="10">
    <source>
        <dbReference type="ARBA" id="ARBA00022723"/>
    </source>
</evidence>
<dbReference type="CDD" id="cd07182">
    <property type="entry name" value="RNase_HII_bacteria_HII_like"/>
    <property type="match status" value="1"/>
</dbReference>
<gene>
    <name evidence="14 18" type="primary">rnhB</name>
    <name evidence="18" type="ordered locus">MPUT_0411</name>
</gene>
<evidence type="ECO:0000256" key="16">
    <source>
        <dbReference type="RuleBase" id="RU003515"/>
    </source>
</evidence>
<evidence type="ECO:0000256" key="14">
    <source>
        <dbReference type="HAMAP-Rule" id="MF_00052"/>
    </source>
</evidence>
<proteinExistence type="inferred from homology"/>
<dbReference type="NCBIfam" id="NF000595">
    <property type="entry name" value="PRK00015.1-3"/>
    <property type="match status" value="1"/>
</dbReference>
<protein>
    <recommendedName>
        <fullName evidence="7 14">Ribonuclease HII</fullName>
        <shortName evidence="14">RNase HII</shortName>
        <ecNumber evidence="6 14">3.1.26.4</ecNumber>
    </recommendedName>
</protein>
<evidence type="ECO:0000256" key="4">
    <source>
        <dbReference type="ARBA" id="ARBA00004496"/>
    </source>
</evidence>
<evidence type="ECO:0000259" key="17">
    <source>
        <dbReference type="PROSITE" id="PS51975"/>
    </source>
</evidence>
<dbReference type="GO" id="GO:0005737">
    <property type="term" value="C:cytoplasm"/>
    <property type="evidence" value="ECO:0007669"/>
    <property type="project" value="UniProtKB-SubCell"/>
</dbReference>
<keyword evidence="9 14" id="KW-0540">Nuclease</keyword>
<dbReference type="GO" id="GO:0030145">
    <property type="term" value="F:manganese ion binding"/>
    <property type="evidence" value="ECO:0007669"/>
    <property type="project" value="UniProtKB-UniRule"/>
</dbReference>
<organism evidence="18 19">
    <name type="scientific">Mycoplasma putrefaciens (strain ATCC 15718 / NCTC 10155 / C30 KS-1 / KS-1)</name>
    <dbReference type="NCBI Taxonomy" id="743965"/>
    <lineage>
        <taxon>Bacteria</taxon>
        <taxon>Bacillati</taxon>
        <taxon>Mycoplasmatota</taxon>
        <taxon>Mollicutes</taxon>
        <taxon>Mycoplasmataceae</taxon>
        <taxon>Mycoplasma</taxon>
    </lineage>
</organism>
<evidence type="ECO:0000256" key="9">
    <source>
        <dbReference type="ARBA" id="ARBA00022722"/>
    </source>
</evidence>
<evidence type="ECO:0000256" key="15">
    <source>
        <dbReference type="PROSITE-ProRule" id="PRU01319"/>
    </source>
</evidence>
<dbReference type="InterPro" id="IPR001352">
    <property type="entry name" value="RNase_HII/HIII"/>
</dbReference>
<sequence length="209" mass="23627">MISRKEFDNTIKQKYNVKLISGSDESGRGCIAGPLVAASVILKDDYFNSKIKDSKLLSSKLREQLFDEIINNCLAYQIRIVSAKQVDQLNPLQASLQAIKQTIQKIKIKPELALIDGNKNIDLKDYKSICIIKGDDKSFSISCASILAKVTRDKILNELSLKYPMYGFDKHKGYCTQSHLQAVKKYGVIENVHRKSYKPILQILNNSKN</sequence>
<dbReference type="KEGG" id="mpf:MPUT_0411"/>
<evidence type="ECO:0000256" key="5">
    <source>
        <dbReference type="ARBA" id="ARBA00007383"/>
    </source>
</evidence>
<evidence type="ECO:0000313" key="18">
    <source>
        <dbReference type="EMBL" id="AEM68784.1"/>
    </source>
</evidence>
<dbReference type="InterPro" id="IPR012337">
    <property type="entry name" value="RNaseH-like_sf"/>
</dbReference>
<dbReference type="PANTHER" id="PTHR10954:SF18">
    <property type="entry name" value="RIBONUCLEASE HII"/>
    <property type="match status" value="1"/>
</dbReference>
<dbReference type="InterPro" id="IPR024567">
    <property type="entry name" value="RNase_HII/HIII_dom"/>
</dbReference>
<evidence type="ECO:0000256" key="12">
    <source>
        <dbReference type="ARBA" id="ARBA00022801"/>
    </source>
</evidence>
<dbReference type="EC" id="3.1.26.4" evidence="6 14"/>
<keyword evidence="11 14" id="KW-0255">Endonuclease</keyword>
<name>A0A7U3ZSR4_MYCPK</name>
<evidence type="ECO:0000256" key="7">
    <source>
        <dbReference type="ARBA" id="ARBA00019179"/>
    </source>
</evidence>
<feature type="binding site" evidence="14 15">
    <location>
        <position position="24"/>
    </location>
    <ligand>
        <name>a divalent metal cation</name>
        <dbReference type="ChEBI" id="CHEBI:60240"/>
    </ligand>
</feature>
<dbReference type="Proteomes" id="UP000008907">
    <property type="component" value="Chromosome"/>
</dbReference>
<evidence type="ECO:0000256" key="2">
    <source>
        <dbReference type="ARBA" id="ARBA00001946"/>
    </source>
</evidence>
<keyword evidence="10 14" id="KW-0479">Metal-binding</keyword>
<dbReference type="GO" id="GO:0003723">
    <property type="term" value="F:RNA binding"/>
    <property type="evidence" value="ECO:0007669"/>
    <property type="project" value="UniProtKB-UniRule"/>
</dbReference>
<comment type="function">
    <text evidence="3 14 16">Endonuclease that specifically degrades the RNA of RNA-DNA hybrids.</text>
</comment>
<comment type="cofactor">
    <cofactor evidence="2">
        <name>Mg(2+)</name>
        <dbReference type="ChEBI" id="CHEBI:18420"/>
    </cofactor>
</comment>
<feature type="domain" description="RNase H type-2" evidence="17">
    <location>
        <begin position="18"/>
        <end position="209"/>
    </location>
</feature>
<evidence type="ECO:0000256" key="1">
    <source>
        <dbReference type="ARBA" id="ARBA00000077"/>
    </source>
</evidence>
<accession>A0A7U3ZSR4</accession>
<dbReference type="AlphaFoldDB" id="A0A7U3ZSR4"/>
<comment type="cofactor">
    <cofactor evidence="14 15">
        <name>Mn(2+)</name>
        <dbReference type="ChEBI" id="CHEBI:29035"/>
    </cofactor>
    <cofactor evidence="14 15">
        <name>Mg(2+)</name>
        <dbReference type="ChEBI" id="CHEBI:18420"/>
    </cofactor>
    <text evidence="14 15">Manganese or magnesium. Binds 1 divalent metal ion per monomer in the absence of substrate. May bind a second metal ion after substrate binding.</text>
</comment>
<dbReference type="SUPFAM" id="SSF53098">
    <property type="entry name" value="Ribonuclease H-like"/>
    <property type="match status" value="1"/>
</dbReference>
<comment type="similarity">
    <text evidence="5 14 16">Belongs to the RNase HII family.</text>
</comment>
<dbReference type="InterPro" id="IPR036397">
    <property type="entry name" value="RNaseH_sf"/>
</dbReference>
<keyword evidence="8 14" id="KW-0963">Cytoplasm</keyword>
<dbReference type="GO" id="GO:0043137">
    <property type="term" value="P:DNA replication, removal of RNA primer"/>
    <property type="evidence" value="ECO:0007669"/>
    <property type="project" value="TreeGrafter"/>
</dbReference>
<feature type="binding site" evidence="14 15">
    <location>
        <position position="116"/>
    </location>
    <ligand>
        <name>a divalent metal cation</name>
        <dbReference type="ChEBI" id="CHEBI:60240"/>
    </ligand>
</feature>
<evidence type="ECO:0000313" key="19">
    <source>
        <dbReference type="Proteomes" id="UP000008907"/>
    </source>
</evidence>
<dbReference type="GO" id="GO:0006298">
    <property type="term" value="P:mismatch repair"/>
    <property type="evidence" value="ECO:0007669"/>
    <property type="project" value="TreeGrafter"/>
</dbReference>
<comment type="catalytic activity">
    <reaction evidence="1 14 15 16">
        <text>Endonucleolytic cleavage to 5'-phosphomonoester.</text>
        <dbReference type="EC" id="3.1.26.4"/>
    </reaction>
</comment>
<keyword evidence="12 14" id="KW-0378">Hydrolase</keyword>
<dbReference type="HAMAP" id="MF_00052_B">
    <property type="entry name" value="RNase_HII_B"/>
    <property type="match status" value="1"/>
</dbReference>
<comment type="subcellular location">
    <subcellularLocation>
        <location evidence="4 14">Cytoplasm</location>
    </subcellularLocation>
</comment>
<dbReference type="Gene3D" id="3.30.420.10">
    <property type="entry name" value="Ribonuclease H-like superfamily/Ribonuclease H"/>
    <property type="match status" value="1"/>
</dbReference>
<dbReference type="EMBL" id="CP003021">
    <property type="protein sequence ID" value="AEM68784.1"/>
    <property type="molecule type" value="Genomic_DNA"/>
</dbReference>